<comment type="caution">
    <text evidence="2">The sequence shown here is derived from an EMBL/GenBank/DDBJ whole genome shotgun (WGS) entry which is preliminary data.</text>
</comment>
<keyword evidence="3" id="KW-1185">Reference proteome</keyword>
<dbReference type="OrthoDB" id="6398635at2"/>
<accession>A0A4U1B233</accession>
<feature type="transmembrane region" description="Helical" evidence="1">
    <location>
        <begin position="59"/>
        <end position="80"/>
    </location>
</feature>
<name>A0A4U1B233_9GAMM</name>
<evidence type="ECO:0000313" key="2">
    <source>
        <dbReference type="EMBL" id="TKB43644.1"/>
    </source>
</evidence>
<gene>
    <name evidence="2" type="ORF">E8M12_14330</name>
</gene>
<sequence>MSANHSEFEHSLQSAYQRYKAKHRLDAASKERIMARIESTTDAHQLQHGYLSRYRRFSYIKPAIISCIALVLILPLFNVLKEQTERIKPGQSSVVDVTYEENLIATNSEQPVRLALTLPPLPMNGVPDISFSEVATSTPEQKLLSFNQLVENLKQEAQSATQLVGLDFADEIRQGRLVQLDGDWFIEFCNEQRQLLRSGVIEQSLLASKAADQSNMTFDVYSNQNGVIALLQNTQPLMCD</sequence>
<dbReference type="AlphaFoldDB" id="A0A4U1B233"/>
<protein>
    <submittedName>
        <fullName evidence="2">Uncharacterized protein</fullName>
    </submittedName>
</protein>
<dbReference type="RefSeq" id="WP_136736955.1">
    <property type="nucleotide sequence ID" value="NZ_SWDB01000035.1"/>
</dbReference>
<keyword evidence="1" id="KW-0472">Membrane</keyword>
<dbReference type="Proteomes" id="UP000307999">
    <property type="component" value="Unassembled WGS sequence"/>
</dbReference>
<keyword evidence="1" id="KW-1133">Transmembrane helix</keyword>
<organism evidence="2 3">
    <name type="scientific">Thalassotalea mangrovi</name>
    <dbReference type="NCBI Taxonomy" id="2572245"/>
    <lineage>
        <taxon>Bacteria</taxon>
        <taxon>Pseudomonadati</taxon>
        <taxon>Pseudomonadota</taxon>
        <taxon>Gammaproteobacteria</taxon>
        <taxon>Alteromonadales</taxon>
        <taxon>Colwelliaceae</taxon>
        <taxon>Thalassotalea</taxon>
    </lineage>
</organism>
<reference evidence="2 3" key="1">
    <citation type="submission" date="2019-04" db="EMBL/GenBank/DDBJ databases">
        <title>Thalassotalea guangxiensis sp. nov., isolated from sediment of the coastal wetland.</title>
        <authorList>
            <person name="Zheng S."/>
            <person name="Zhang D."/>
        </authorList>
    </citation>
    <scope>NUCLEOTIDE SEQUENCE [LARGE SCALE GENOMIC DNA]</scope>
    <source>
        <strain evidence="2 3">ZS-4</strain>
    </source>
</reference>
<dbReference type="EMBL" id="SWDB01000035">
    <property type="protein sequence ID" value="TKB43644.1"/>
    <property type="molecule type" value="Genomic_DNA"/>
</dbReference>
<keyword evidence="1" id="KW-0812">Transmembrane</keyword>
<proteinExistence type="predicted"/>
<evidence type="ECO:0000313" key="3">
    <source>
        <dbReference type="Proteomes" id="UP000307999"/>
    </source>
</evidence>
<evidence type="ECO:0000256" key="1">
    <source>
        <dbReference type="SAM" id="Phobius"/>
    </source>
</evidence>